<evidence type="ECO:0000313" key="2">
    <source>
        <dbReference type="Proteomes" id="UP001235939"/>
    </source>
</evidence>
<sequence length="270" mass="28660">MKGRHGIEGGAEKDFLKCFEDWKNRWHKCIISHGDYFEGDKIGQKIMRKLNYVETSIKVELYWDQLSGIKASPPKTGQIGANIGMVAPSQFYGRAEELSEDSPHRRCQSRHEGLSFIDEESGILEPARASPCEGDRRGPRFRALVFEERRSKSSSRPRPRASVWAKETPGFLSRKVTRPSLVDVPDEEVEDVDVSSIDISTSSVGTAGPDGAGVTGGEAGGAISIGTAGATGGDGRGAVDGVTARAVVGAPGISMAGLEGAGAGGWAADL</sequence>
<accession>A0ABY6K7S8</accession>
<evidence type="ECO:0000313" key="1">
    <source>
        <dbReference type="EMBL" id="UYV63315.1"/>
    </source>
</evidence>
<proteinExistence type="predicted"/>
<dbReference type="Proteomes" id="UP001235939">
    <property type="component" value="Chromosome 02"/>
</dbReference>
<keyword evidence="2" id="KW-1185">Reference proteome</keyword>
<dbReference type="EMBL" id="CP092864">
    <property type="protein sequence ID" value="UYV63315.1"/>
    <property type="molecule type" value="Genomic_DNA"/>
</dbReference>
<name>A0ABY6K7S8_9ARAC</name>
<organism evidence="1 2">
    <name type="scientific">Cordylochernes scorpioides</name>
    <dbReference type="NCBI Taxonomy" id="51811"/>
    <lineage>
        <taxon>Eukaryota</taxon>
        <taxon>Metazoa</taxon>
        <taxon>Ecdysozoa</taxon>
        <taxon>Arthropoda</taxon>
        <taxon>Chelicerata</taxon>
        <taxon>Arachnida</taxon>
        <taxon>Pseudoscorpiones</taxon>
        <taxon>Cheliferoidea</taxon>
        <taxon>Chernetidae</taxon>
        <taxon>Cordylochernes</taxon>
    </lineage>
</organism>
<protein>
    <submittedName>
        <fullName evidence="1">Uncharacterized protein</fullName>
    </submittedName>
</protein>
<reference evidence="1 2" key="1">
    <citation type="submission" date="2022-01" db="EMBL/GenBank/DDBJ databases">
        <title>A chromosomal length assembly of Cordylochernes scorpioides.</title>
        <authorList>
            <person name="Zeh D."/>
            <person name="Zeh J."/>
        </authorList>
    </citation>
    <scope>NUCLEOTIDE SEQUENCE [LARGE SCALE GENOMIC DNA]</scope>
    <source>
        <strain evidence="1">IN4F17</strain>
        <tissue evidence="1">Whole Body</tissue>
    </source>
</reference>
<gene>
    <name evidence="1" type="ORF">LAZ67_2003729</name>
</gene>